<dbReference type="PANTHER" id="PTHR24198">
    <property type="entry name" value="ANKYRIN REPEAT AND PROTEIN KINASE DOMAIN-CONTAINING PROTEIN"/>
    <property type="match status" value="1"/>
</dbReference>
<evidence type="ECO:0000256" key="1">
    <source>
        <dbReference type="ARBA" id="ARBA00022737"/>
    </source>
</evidence>
<dbReference type="Pfam" id="PF13637">
    <property type="entry name" value="Ank_4"/>
    <property type="match status" value="1"/>
</dbReference>
<dbReference type="SMART" id="SM00248">
    <property type="entry name" value="ANK"/>
    <property type="match status" value="7"/>
</dbReference>
<name>A0AAN7CKI8_9PEZI</name>
<gene>
    <name evidence="4" type="ORF">C8A03DRAFT_11010</name>
</gene>
<keyword evidence="2 3" id="KW-0040">ANK repeat</keyword>
<dbReference type="InterPro" id="IPR036770">
    <property type="entry name" value="Ankyrin_rpt-contain_sf"/>
</dbReference>
<comment type="caution">
    <text evidence="4">The sequence shown here is derived from an EMBL/GenBank/DDBJ whole genome shotgun (WGS) entry which is preliminary data.</text>
</comment>
<accession>A0AAN7CKI8</accession>
<feature type="repeat" description="ANK" evidence="3">
    <location>
        <begin position="343"/>
        <end position="375"/>
    </location>
</feature>
<dbReference type="PROSITE" id="PS50088">
    <property type="entry name" value="ANK_REPEAT"/>
    <property type="match status" value="3"/>
</dbReference>
<organism evidence="4 5">
    <name type="scientific">Achaetomium macrosporum</name>
    <dbReference type="NCBI Taxonomy" id="79813"/>
    <lineage>
        <taxon>Eukaryota</taxon>
        <taxon>Fungi</taxon>
        <taxon>Dikarya</taxon>
        <taxon>Ascomycota</taxon>
        <taxon>Pezizomycotina</taxon>
        <taxon>Sordariomycetes</taxon>
        <taxon>Sordariomycetidae</taxon>
        <taxon>Sordariales</taxon>
        <taxon>Chaetomiaceae</taxon>
        <taxon>Achaetomium</taxon>
    </lineage>
</organism>
<reference evidence="4" key="1">
    <citation type="journal article" date="2023" name="Mol. Phylogenet. Evol.">
        <title>Genome-scale phylogeny and comparative genomics of the fungal order Sordariales.</title>
        <authorList>
            <person name="Hensen N."/>
            <person name="Bonometti L."/>
            <person name="Westerberg I."/>
            <person name="Brannstrom I.O."/>
            <person name="Guillou S."/>
            <person name="Cros-Aarteil S."/>
            <person name="Calhoun S."/>
            <person name="Haridas S."/>
            <person name="Kuo A."/>
            <person name="Mondo S."/>
            <person name="Pangilinan J."/>
            <person name="Riley R."/>
            <person name="LaButti K."/>
            <person name="Andreopoulos B."/>
            <person name="Lipzen A."/>
            <person name="Chen C."/>
            <person name="Yan M."/>
            <person name="Daum C."/>
            <person name="Ng V."/>
            <person name="Clum A."/>
            <person name="Steindorff A."/>
            <person name="Ohm R.A."/>
            <person name="Martin F."/>
            <person name="Silar P."/>
            <person name="Natvig D.O."/>
            <person name="Lalanne C."/>
            <person name="Gautier V."/>
            <person name="Ament-Velasquez S.L."/>
            <person name="Kruys A."/>
            <person name="Hutchinson M.I."/>
            <person name="Powell A.J."/>
            <person name="Barry K."/>
            <person name="Miller A.N."/>
            <person name="Grigoriev I.V."/>
            <person name="Debuchy R."/>
            <person name="Gladieux P."/>
            <person name="Hiltunen Thoren M."/>
            <person name="Johannesson H."/>
        </authorList>
    </citation>
    <scope>NUCLEOTIDE SEQUENCE</scope>
    <source>
        <strain evidence="4">CBS 532.94</strain>
    </source>
</reference>
<protein>
    <submittedName>
        <fullName evidence="4">Ankyrin</fullName>
    </submittedName>
</protein>
<dbReference type="AlphaFoldDB" id="A0AAN7CKI8"/>
<dbReference type="PRINTS" id="PR01415">
    <property type="entry name" value="ANKYRIN"/>
</dbReference>
<proteinExistence type="predicted"/>
<evidence type="ECO:0000256" key="3">
    <source>
        <dbReference type="PROSITE-ProRule" id="PRU00023"/>
    </source>
</evidence>
<evidence type="ECO:0000256" key="2">
    <source>
        <dbReference type="ARBA" id="ARBA00023043"/>
    </source>
</evidence>
<feature type="repeat" description="ANK" evidence="3">
    <location>
        <begin position="237"/>
        <end position="270"/>
    </location>
</feature>
<dbReference type="Pfam" id="PF12796">
    <property type="entry name" value="Ank_2"/>
    <property type="match status" value="1"/>
</dbReference>
<dbReference type="EMBL" id="MU860004">
    <property type="protein sequence ID" value="KAK4242722.1"/>
    <property type="molecule type" value="Genomic_DNA"/>
</dbReference>
<dbReference type="InterPro" id="IPR002110">
    <property type="entry name" value="Ankyrin_rpt"/>
</dbReference>
<reference evidence="4" key="2">
    <citation type="submission" date="2023-05" db="EMBL/GenBank/DDBJ databases">
        <authorList>
            <consortium name="Lawrence Berkeley National Laboratory"/>
            <person name="Steindorff A."/>
            <person name="Hensen N."/>
            <person name="Bonometti L."/>
            <person name="Westerberg I."/>
            <person name="Brannstrom I.O."/>
            <person name="Guillou S."/>
            <person name="Cros-Aarteil S."/>
            <person name="Calhoun S."/>
            <person name="Haridas S."/>
            <person name="Kuo A."/>
            <person name="Mondo S."/>
            <person name="Pangilinan J."/>
            <person name="Riley R."/>
            <person name="Labutti K."/>
            <person name="Andreopoulos B."/>
            <person name="Lipzen A."/>
            <person name="Chen C."/>
            <person name="Yanf M."/>
            <person name="Daum C."/>
            <person name="Ng V."/>
            <person name="Clum A."/>
            <person name="Ohm R."/>
            <person name="Martin F."/>
            <person name="Silar P."/>
            <person name="Natvig D."/>
            <person name="Lalanne C."/>
            <person name="Gautier V."/>
            <person name="Ament-Velasquez S.L."/>
            <person name="Kruys A."/>
            <person name="Hutchinson M.I."/>
            <person name="Powell A.J."/>
            <person name="Barry K."/>
            <person name="Miller A.N."/>
            <person name="Grigoriev I.V."/>
            <person name="Debuchy R."/>
            <person name="Gladieux P."/>
            <person name="Thoren M.H."/>
            <person name="Johannesson H."/>
        </authorList>
    </citation>
    <scope>NUCLEOTIDE SEQUENCE</scope>
    <source>
        <strain evidence="4">CBS 532.94</strain>
    </source>
</reference>
<evidence type="ECO:0000313" key="4">
    <source>
        <dbReference type="EMBL" id="KAK4242722.1"/>
    </source>
</evidence>
<dbReference type="Gene3D" id="1.25.40.20">
    <property type="entry name" value="Ankyrin repeat-containing domain"/>
    <property type="match status" value="3"/>
</dbReference>
<evidence type="ECO:0000313" key="5">
    <source>
        <dbReference type="Proteomes" id="UP001303760"/>
    </source>
</evidence>
<dbReference type="PANTHER" id="PTHR24198:SF165">
    <property type="entry name" value="ANKYRIN REPEAT-CONTAINING PROTEIN-RELATED"/>
    <property type="match status" value="1"/>
</dbReference>
<keyword evidence="5" id="KW-1185">Reference proteome</keyword>
<dbReference type="Proteomes" id="UP001303760">
    <property type="component" value="Unassembled WGS sequence"/>
</dbReference>
<dbReference type="PROSITE" id="PS50297">
    <property type="entry name" value="ANK_REP_REGION"/>
    <property type="match status" value="2"/>
</dbReference>
<keyword evidence="1" id="KW-0677">Repeat</keyword>
<sequence length="539" mass="58440">MESTTLPRLVPPGPPPTFGSLVYTYVKYGNRKYLERLLQIWSPAIDDDHTLMGSALHRAILKGDETAVRMVLDAGVSPRVVVSHEPPNYTPLLIAAEADQREIARLLWQLVGPDGRSQPRSSNCLSVAAGKGHADLVADFLEMWDGWPMDEKRQALNTAAGEWHDMVVGVLLAKVPYEADAIQHALEVGATDSPILPVARIPSRVPITTAEDNLRQQRVVCQLIEAGANPDILLFNRTTPILHIAANSRHLIGALRGLLEKGANATIQDQTGKTALHRLFERSHSSMDALRLLLQHGASPEVADKAGETGLHAAAHMGTLEQLQLCLASCRDAEDALRLRTSHDESLLHYAAAGGREDNVEFLLSHGLDVNAANANGWTPLICALTRTNVKPSYPHCSIASLLLQHGASAQAVTHEGWTALHGLASYPSGNRRPPLENWDGVAPLARELIARGAPLDTGPRLLRGRAGELAATPAALASKSAWGIRIRRFLQRRLPVGTPDIADDPDTMPQMWAHRNGAVEVFNAILEHSIEAAREAES</sequence>
<dbReference type="SUPFAM" id="SSF48403">
    <property type="entry name" value="Ankyrin repeat"/>
    <property type="match status" value="2"/>
</dbReference>
<feature type="repeat" description="ANK" evidence="3">
    <location>
        <begin position="271"/>
        <end position="305"/>
    </location>
</feature>